<evidence type="ECO:0000256" key="5">
    <source>
        <dbReference type="SAM" id="Phobius"/>
    </source>
</evidence>
<feature type="transmembrane region" description="Helical" evidence="5">
    <location>
        <begin position="68"/>
        <end position="87"/>
    </location>
</feature>
<dbReference type="Pfam" id="PF02659">
    <property type="entry name" value="Mntp"/>
    <property type="match status" value="1"/>
</dbReference>
<dbReference type="PANTHER" id="PTHR35529:SF2">
    <property type="entry name" value="SPORULATION PROTEIN YTAF-RELATED"/>
    <property type="match status" value="1"/>
</dbReference>
<keyword evidence="1" id="KW-1003">Cell membrane</keyword>
<gene>
    <name evidence="6" type="ORF">GFC01_13870</name>
</gene>
<feature type="transmembrane region" description="Helical" evidence="5">
    <location>
        <begin position="37"/>
        <end position="61"/>
    </location>
</feature>
<keyword evidence="2 5" id="KW-0812">Transmembrane</keyword>
<evidence type="ECO:0000313" key="7">
    <source>
        <dbReference type="Proteomes" id="UP000441717"/>
    </source>
</evidence>
<dbReference type="PANTHER" id="PTHR35529">
    <property type="entry name" value="MANGANESE EFFLUX PUMP MNTP-RELATED"/>
    <property type="match status" value="1"/>
</dbReference>
<accession>A0A6N7ITB3</accession>
<dbReference type="AlphaFoldDB" id="A0A6N7ITB3"/>
<keyword evidence="7" id="KW-1185">Reference proteome</keyword>
<protein>
    <submittedName>
        <fullName evidence="6">Sporulation membrane protein YtaF</fullName>
    </submittedName>
</protein>
<feature type="transmembrane region" description="Helical" evidence="5">
    <location>
        <begin position="180"/>
        <end position="199"/>
    </location>
</feature>
<keyword evidence="3 5" id="KW-1133">Transmembrane helix</keyword>
<feature type="transmembrane region" description="Helical" evidence="5">
    <location>
        <begin position="154"/>
        <end position="174"/>
    </location>
</feature>
<evidence type="ECO:0000256" key="1">
    <source>
        <dbReference type="ARBA" id="ARBA00022475"/>
    </source>
</evidence>
<dbReference type="EMBL" id="WHYR01000045">
    <property type="protein sequence ID" value="MQL53324.1"/>
    <property type="molecule type" value="Genomic_DNA"/>
</dbReference>
<reference evidence="6 7" key="1">
    <citation type="submission" date="2019-10" db="EMBL/GenBank/DDBJ databases">
        <title>Comparative genomics of sulfur disproportionating microorganisms.</title>
        <authorList>
            <person name="Ward L.M."/>
            <person name="Bertran E."/>
            <person name="Johnston D."/>
        </authorList>
    </citation>
    <scope>NUCLEOTIDE SEQUENCE [LARGE SCALE GENOMIC DNA]</scope>
    <source>
        <strain evidence="6 7">DSM 14055</strain>
    </source>
</reference>
<dbReference type="Proteomes" id="UP000441717">
    <property type="component" value="Unassembled WGS sequence"/>
</dbReference>
<evidence type="ECO:0000313" key="6">
    <source>
        <dbReference type="EMBL" id="MQL53324.1"/>
    </source>
</evidence>
<evidence type="ECO:0000256" key="2">
    <source>
        <dbReference type="ARBA" id="ARBA00022692"/>
    </source>
</evidence>
<organism evidence="6 7">
    <name type="scientific">Desulfofundulus thermobenzoicus</name>
    <dbReference type="NCBI Taxonomy" id="29376"/>
    <lineage>
        <taxon>Bacteria</taxon>
        <taxon>Bacillati</taxon>
        <taxon>Bacillota</taxon>
        <taxon>Clostridia</taxon>
        <taxon>Eubacteriales</taxon>
        <taxon>Peptococcaceae</taxon>
        <taxon>Desulfofundulus</taxon>
    </lineage>
</organism>
<dbReference type="OrthoDB" id="1679205at2"/>
<proteinExistence type="predicted"/>
<dbReference type="InterPro" id="IPR003810">
    <property type="entry name" value="Mntp/YtaF"/>
</dbReference>
<evidence type="ECO:0000256" key="3">
    <source>
        <dbReference type="ARBA" id="ARBA00022989"/>
    </source>
</evidence>
<sequence length="230" mass="24781">MNLFSAFFLALSSNLDNIGIGASYGIRRIDLPFWSNLIVAIVTTIGTIISMCIGNVAANYISSHPAKIIGSSIIAGAGVWVILQSWIAPNKVESAPQVLKEMSSPFAPLKNEMLRAKTILALQIKSLGIIIQILKEPWVADMDLSRKIEGKEAFLLAFALMINNLASGFGGGMVGINIPLTAGMTFVLSLFTLAISVKFGHQYLSRWLGKYASLVAGIILIAVGIYEFFV</sequence>
<comment type="caution">
    <text evidence="6">The sequence shown here is derived from an EMBL/GenBank/DDBJ whole genome shotgun (WGS) entry which is preliminary data.</text>
</comment>
<evidence type="ECO:0000256" key="4">
    <source>
        <dbReference type="ARBA" id="ARBA00023136"/>
    </source>
</evidence>
<name>A0A6N7ITB3_9FIRM</name>
<dbReference type="RefSeq" id="WP_152947794.1">
    <property type="nucleotide sequence ID" value="NZ_WHYR01000045.1"/>
</dbReference>
<keyword evidence="4 5" id="KW-0472">Membrane</keyword>
<feature type="transmembrane region" description="Helical" evidence="5">
    <location>
        <begin position="211"/>
        <end position="229"/>
    </location>
</feature>